<proteinExistence type="predicted"/>
<evidence type="ECO:0008006" key="3">
    <source>
        <dbReference type="Google" id="ProtNLM"/>
    </source>
</evidence>
<dbReference type="EMBL" id="BLAB01000001">
    <property type="protein sequence ID" value="GER92445.1"/>
    <property type="molecule type" value="Genomic_DNA"/>
</dbReference>
<dbReference type="AlphaFoldDB" id="A0A5J4KWV1"/>
<name>A0A5J4KWV1_9ZZZZ</name>
<dbReference type="InterPro" id="IPR026737">
    <property type="entry name" value="GOLGA6L"/>
</dbReference>
<dbReference type="SUPFAM" id="SSF57997">
    <property type="entry name" value="Tropomyosin"/>
    <property type="match status" value="1"/>
</dbReference>
<dbReference type="PANTHER" id="PTHR23143">
    <property type="entry name" value="TRICHOHYALIN-RELATED"/>
    <property type="match status" value="1"/>
</dbReference>
<organism evidence="2">
    <name type="scientific">hot springs metagenome</name>
    <dbReference type="NCBI Taxonomy" id="433727"/>
    <lineage>
        <taxon>unclassified sequences</taxon>
        <taxon>metagenomes</taxon>
        <taxon>ecological metagenomes</taxon>
    </lineage>
</organism>
<gene>
    <name evidence="2" type="ORF">A45J_0161</name>
</gene>
<reference evidence="2" key="1">
    <citation type="submission" date="2019-10" db="EMBL/GenBank/DDBJ databases">
        <title>Metagenomic sequencing of thiosulfate-disproportionating enrichment culture.</title>
        <authorList>
            <person name="Umezawa K."/>
            <person name="Kojima H."/>
            <person name="Fukui M."/>
        </authorList>
    </citation>
    <scope>NUCLEOTIDE SEQUENCE</scope>
    <source>
        <strain evidence="2">45J</strain>
    </source>
</reference>
<comment type="caution">
    <text evidence="2">The sequence shown here is derived from an EMBL/GenBank/DDBJ whole genome shotgun (WGS) entry which is preliminary data.</text>
</comment>
<feature type="coiled-coil region" evidence="1">
    <location>
        <begin position="139"/>
        <end position="173"/>
    </location>
</feature>
<keyword evidence="1" id="KW-0175">Coiled coil</keyword>
<evidence type="ECO:0000256" key="1">
    <source>
        <dbReference type="SAM" id="Coils"/>
    </source>
</evidence>
<dbReference type="PANTHER" id="PTHR23143:SF23">
    <property type="entry name" value="ZINC FINGER PROTEIN 729-LIKE"/>
    <property type="match status" value="1"/>
</dbReference>
<dbReference type="Gene3D" id="1.20.5.190">
    <property type="match status" value="2"/>
</dbReference>
<dbReference type="Gene3D" id="1.20.5.170">
    <property type="match status" value="1"/>
</dbReference>
<protein>
    <recommendedName>
        <fullName evidence="3">Chromosome partition protein Smc</fullName>
    </recommendedName>
</protein>
<evidence type="ECO:0000313" key="2">
    <source>
        <dbReference type="EMBL" id="GER92445.1"/>
    </source>
</evidence>
<sequence>MQTVEKDKYQIETFEDILNVLREKPDWREELRRIILTDDLINLPKRFEIFIRDDFKPLQVKVDKIEQDVGVLKQDVGVLKQDVGVLKQDVGVLKQDVGVLKQDVGVLKQDVGVLKQDVGVLKQDVGVLKQDVGVLKQDVGVLKQDVEVLKQDVEVLKQDVEVLKQDVASLKESDFERTVREKAPAYFGRLIRRCRVISFETLADKLEDAVDISLISDKDKDNALLLDAVVSGKLKTGKDIILAVEISLKVDVEDVQRAAQRADIVSKALRTETIGVAIGKDRTQKAEVKAEELNVILI</sequence>
<accession>A0A5J4KWV1</accession>